<feature type="transmembrane region" description="Helical" evidence="9">
    <location>
        <begin position="382"/>
        <end position="406"/>
    </location>
</feature>
<dbReference type="eggNOG" id="KOG0254">
    <property type="taxonomic scope" value="Eukaryota"/>
</dbReference>
<dbReference type="PROSITE" id="PS50850">
    <property type="entry name" value="MFS"/>
    <property type="match status" value="1"/>
</dbReference>
<proteinExistence type="inferred from homology"/>
<evidence type="ECO:0000256" key="8">
    <source>
        <dbReference type="SAM" id="MobiDB-lite"/>
    </source>
</evidence>
<gene>
    <name evidence="11" type="ORF">PFICI_10487</name>
</gene>
<feature type="transmembrane region" description="Helical" evidence="9">
    <location>
        <begin position="347"/>
        <end position="370"/>
    </location>
</feature>
<dbReference type="Gene3D" id="1.20.1250.20">
    <property type="entry name" value="MFS general substrate transporter like domains"/>
    <property type="match status" value="1"/>
</dbReference>
<evidence type="ECO:0000256" key="2">
    <source>
        <dbReference type="ARBA" id="ARBA00010992"/>
    </source>
</evidence>
<protein>
    <recommendedName>
        <fullName evidence="10">Major facilitator superfamily (MFS) profile domain-containing protein</fullName>
    </recommendedName>
</protein>
<dbReference type="PROSITE" id="PS51257">
    <property type="entry name" value="PROKAR_LIPOPROTEIN"/>
    <property type="match status" value="1"/>
</dbReference>
<dbReference type="SUPFAM" id="SSF103473">
    <property type="entry name" value="MFS general substrate transporter"/>
    <property type="match status" value="1"/>
</dbReference>
<evidence type="ECO:0000256" key="7">
    <source>
        <dbReference type="RuleBase" id="RU003346"/>
    </source>
</evidence>
<dbReference type="Proteomes" id="UP000030651">
    <property type="component" value="Unassembled WGS sequence"/>
</dbReference>
<keyword evidence="12" id="KW-1185">Reference proteome</keyword>
<evidence type="ECO:0000256" key="9">
    <source>
        <dbReference type="SAM" id="Phobius"/>
    </source>
</evidence>
<evidence type="ECO:0000256" key="5">
    <source>
        <dbReference type="ARBA" id="ARBA00022989"/>
    </source>
</evidence>
<dbReference type="HOGENOM" id="CLU_001265_30_3_1"/>
<evidence type="ECO:0000256" key="3">
    <source>
        <dbReference type="ARBA" id="ARBA00022448"/>
    </source>
</evidence>
<dbReference type="Pfam" id="PF00083">
    <property type="entry name" value="Sugar_tr"/>
    <property type="match status" value="1"/>
</dbReference>
<name>W3WX47_PESFW</name>
<organism evidence="11 12">
    <name type="scientific">Pestalotiopsis fici (strain W106-1 / CGMCC3.15140)</name>
    <dbReference type="NCBI Taxonomy" id="1229662"/>
    <lineage>
        <taxon>Eukaryota</taxon>
        <taxon>Fungi</taxon>
        <taxon>Dikarya</taxon>
        <taxon>Ascomycota</taxon>
        <taxon>Pezizomycotina</taxon>
        <taxon>Sordariomycetes</taxon>
        <taxon>Xylariomycetidae</taxon>
        <taxon>Amphisphaeriales</taxon>
        <taxon>Sporocadaceae</taxon>
        <taxon>Pestalotiopsis</taxon>
    </lineage>
</organism>
<evidence type="ECO:0000256" key="1">
    <source>
        <dbReference type="ARBA" id="ARBA00004141"/>
    </source>
</evidence>
<dbReference type="OrthoDB" id="6339427at2759"/>
<accession>W3WX47</accession>
<evidence type="ECO:0000256" key="4">
    <source>
        <dbReference type="ARBA" id="ARBA00022692"/>
    </source>
</evidence>
<dbReference type="KEGG" id="pfy:PFICI_10487"/>
<dbReference type="RefSeq" id="XP_007837259.1">
    <property type="nucleotide sequence ID" value="XM_007839068.1"/>
</dbReference>
<dbReference type="GO" id="GO:0016020">
    <property type="term" value="C:membrane"/>
    <property type="evidence" value="ECO:0007669"/>
    <property type="project" value="UniProtKB-SubCell"/>
</dbReference>
<feature type="transmembrane region" description="Helical" evidence="9">
    <location>
        <begin position="66"/>
        <end position="86"/>
    </location>
</feature>
<sequence>MAKTKGLQSKEPFFGLTGGWLTFWITVACATDMTLFGYDQAVFSGVIVTDDFLVLHGLTGDGSTEIISTMSAIYAVGCFFGAVIAFTVGERLGRKKAVLLGTTIMAVGAILQASSYSVPQMFVGRVIAGIGNGINTATAPVWQTETAKAEWRGKLVLLEMWMNIAGFSLVNWINYGLSYAGGSVAWRFPLAFQFFFIFILWGTVPWLPESPRWLIAHGRSDEAVPILACLEAKHVEDPYVLTQLQEIEYSVNYEKEHAIKWRDLISGRNGDDHSTKTLRRLILGAGTQLMQQFGGINIMSYYLPTVFIEVIGLSNEMSRLLVAINSVTYLIFSFVAVTLVERLGRRALMLLSTAGQFVAFLVITILLRFASVSTNSEELGKAAIAFFFLYYIAFGLGMLGVPWLYPTEINSLPMRTKGAAVATCTNWITNFVIVEITPIGIQNIGWQFWIVWTVFNAVFLPIIYFFYPETSNRSLEDLDDYYRSNPTLIVTADRDAVSAKRPQKYITREEEEVVQNRRQSVRSTMDATPEKV</sequence>
<feature type="transmembrane region" description="Helical" evidence="9">
    <location>
        <begin position="12"/>
        <end position="36"/>
    </location>
</feature>
<feature type="transmembrane region" description="Helical" evidence="9">
    <location>
        <begin position="185"/>
        <end position="207"/>
    </location>
</feature>
<dbReference type="PANTHER" id="PTHR48022">
    <property type="entry name" value="PLASTIDIC GLUCOSE TRANSPORTER 4"/>
    <property type="match status" value="1"/>
</dbReference>
<dbReference type="InterPro" id="IPR036259">
    <property type="entry name" value="MFS_trans_sf"/>
</dbReference>
<feature type="transmembrane region" description="Helical" evidence="9">
    <location>
        <begin position="320"/>
        <end position="340"/>
    </location>
</feature>
<dbReference type="PANTHER" id="PTHR48022:SF26">
    <property type="entry name" value="MAJOR FACILITATOR SUPERFAMILY (MFS) PROFILE DOMAIN-CONTAINING PROTEIN-RELATED"/>
    <property type="match status" value="1"/>
</dbReference>
<dbReference type="FunFam" id="1.20.1250.20:FF:000061">
    <property type="entry name" value="MFS sugar transporter"/>
    <property type="match status" value="1"/>
</dbReference>
<dbReference type="NCBIfam" id="TIGR00879">
    <property type="entry name" value="SP"/>
    <property type="match status" value="1"/>
</dbReference>
<dbReference type="InterPro" id="IPR020846">
    <property type="entry name" value="MFS_dom"/>
</dbReference>
<comment type="subcellular location">
    <subcellularLocation>
        <location evidence="1">Membrane</location>
        <topology evidence="1">Multi-pass membrane protein</topology>
    </subcellularLocation>
</comment>
<dbReference type="PROSITE" id="PS00216">
    <property type="entry name" value="SUGAR_TRANSPORT_1"/>
    <property type="match status" value="1"/>
</dbReference>
<dbReference type="GO" id="GO:0005351">
    <property type="term" value="F:carbohydrate:proton symporter activity"/>
    <property type="evidence" value="ECO:0007669"/>
    <property type="project" value="TreeGrafter"/>
</dbReference>
<dbReference type="EMBL" id="KI912115">
    <property type="protein sequence ID" value="ETS78425.1"/>
    <property type="molecule type" value="Genomic_DNA"/>
</dbReference>
<dbReference type="AlphaFoldDB" id="W3WX47"/>
<feature type="transmembrane region" description="Helical" evidence="9">
    <location>
        <begin position="122"/>
        <end position="143"/>
    </location>
</feature>
<dbReference type="PRINTS" id="PR00171">
    <property type="entry name" value="SUGRTRNSPORT"/>
</dbReference>
<keyword evidence="3 7" id="KW-0813">Transport</keyword>
<dbReference type="GeneID" id="19275500"/>
<evidence type="ECO:0000256" key="6">
    <source>
        <dbReference type="ARBA" id="ARBA00023136"/>
    </source>
</evidence>
<feature type="transmembrane region" description="Helical" evidence="9">
    <location>
        <begin position="155"/>
        <end position="173"/>
    </location>
</feature>
<dbReference type="InterPro" id="IPR050360">
    <property type="entry name" value="MFS_Sugar_Transporters"/>
</dbReference>
<evidence type="ECO:0000313" key="12">
    <source>
        <dbReference type="Proteomes" id="UP000030651"/>
    </source>
</evidence>
<dbReference type="InterPro" id="IPR005829">
    <property type="entry name" value="Sugar_transporter_CS"/>
</dbReference>
<feature type="transmembrane region" description="Helical" evidence="9">
    <location>
        <begin position="98"/>
        <end position="116"/>
    </location>
</feature>
<dbReference type="InterPro" id="IPR003663">
    <property type="entry name" value="Sugar/inositol_transpt"/>
</dbReference>
<dbReference type="InterPro" id="IPR005828">
    <property type="entry name" value="MFS_sugar_transport-like"/>
</dbReference>
<keyword evidence="6 9" id="KW-0472">Membrane</keyword>
<feature type="transmembrane region" description="Helical" evidence="9">
    <location>
        <begin position="418"/>
        <end position="440"/>
    </location>
</feature>
<comment type="similarity">
    <text evidence="2 7">Belongs to the major facilitator superfamily. Sugar transporter (TC 2.A.1.1) family.</text>
</comment>
<dbReference type="OMA" id="ATDWITN"/>
<evidence type="ECO:0000259" key="10">
    <source>
        <dbReference type="PROSITE" id="PS50850"/>
    </source>
</evidence>
<keyword evidence="5 9" id="KW-1133">Transmembrane helix</keyword>
<dbReference type="InParanoid" id="W3WX47"/>
<feature type="region of interest" description="Disordered" evidence="8">
    <location>
        <begin position="508"/>
        <end position="532"/>
    </location>
</feature>
<keyword evidence="4 9" id="KW-0812">Transmembrane</keyword>
<feature type="domain" description="Major facilitator superfamily (MFS) profile" evidence="10">
    <location>
        <begin position="25"/>
        <end position="471"/>
    </location>
</feature>
<evidence type="ECO:0000313" key="11">
    <source>
        <dbReference type="EMBL" id="ETS78425.1"/>
    </source>
</evidence>
<feature type="transmembrane region" description="Helical" evidence="9">
    <location>
        <begin position="446"/>
        <end position="467"/>
    </location>
</feature>
<reference evidence="12" key="1">
    <citation type="journal article" date="2015" name="BMC Genomics">
        <title>Genomic and transcriptomic analysis of the endophytic fungus Pestalotiopsis fici reveals its lifestyle and high potential for synthesis of natural products.</title>
        <authorList>
            <person name="Wang X."/>
            <person name="Zhang X."/>
            <person name="Liu L."/>
            <person name="Xiang M."/>
            <person name="Wang W."/>
            <person name="Sun X."/>
            <person name="Che Y."/>
            <person name="Guo L."/>
            <person name="Liu G."/>
            <person name="Guo L."/>
            <person name="Wang C."/>
            <person name="Yin W.B."/>
            <person name="Stadler M."/>
            <person name="Zhang X."/>
            <person name="Liu X."/>
        </authorList>
    </citation>
    <scope>NUCLEOTIDE SEQUENCE [LARGE SCALE GENOMIC DNA]</scope>
    <source>
        <strain evidence="12">W106-1 / CGMCC3.15140</strain>
    </source>
</reference>